<dbReference type="PANTHER" id="PTHR43126">
    <property type="entry name" value="D-ALANYL-D-ALANINE DIPEPTIDASE"/>
    <property type="match status" value="1"/>
</dbReference>
<keyword evidence="4 9" id="KW-0378">Hydrolase</keyword>
<organism evidence="12 13">
    <name type="scientific">Labrys wisconsinensis</name>
    <dbReference type="NCBI Taxonomy" id="425677"/>
    <lineage>
        <taxon>Bacteria</taxon>
        <taxon>Pseudomonadati</taxon>
        <taxon>Pseudomonadota</taxon>
        <taxon>Alphaproteobacteria</taxon>
        <taxon>Hyphomicrobiales</taxon>
        <taxon>Xanthobacteraceae</taxon>
        <taxon>Labrys</taxon>
    </lineage>
</organism>
<accession>A0ABU0JK80</accession>
<evidence type="ECO:0000256" key="10">
    <source>
        <dbReference type="PIRNR" id="PIRNR026671"/>
    </source>
</evidence>
<dbReference type="PANTHER" id="PTHR43126:SF1">
    <property type="entry name" value="D-ALANYL-D-ALANINE DIPEPTIDASE"/>
    <property type="match status" value="1"/>
</dbReference>
<protein>
    <recommendedName>
        <fullName evidence="9 10">D-alanyl-D-alanine dipeptidase</fullName>
        <shortName evidence="9 10">D-Ala-D-Ala dipeptidase</shortName>
        <ecNumber evidence="9 10">3.4.13.22</ecNumber>
    </recommendedName>
</protein>
<keyword evidence="7 9" id="KW-0482">Metalloprotease</keyword>
<sequence length="262" mass="27547">MPVPPQRSEPGRRGRSRRRVFLPWAAALLAANAGPAGAGDLPAGFVRLADLAPTIRQDMRYAGPDNVTGHPLAGYAGPACILRTEAAQALAAVQRDLAPEGLGLVVFDCYRPQRAVADLLAWARAGDGPQRAPDHPAVDRRALVALGYIAARSVHSTGYAVDLGLARLGAPASPGQAGAPCTAPVARRGDRGLIDFGTGFDCFDPKSWTAASGLPAEAARNRRRLVAAMRAEGFANYPREWWHFGYDGHAGAAAEDFPVTAP</sequence>
<evidence type="ECO:0000313" key="13">
    <source>
        <dbReference type="Proteomes" id="UP001242480"/>
    </source>
</evidence>
<comment type="function">
    <text evidence="9 10">Catalyzes hydrolysis of the D-alanyl-D-alanine dipeptide.</text>
</comment>
<evidence type="ECO:0000256" key="1">
    <source>
        <dbReference type="ARBA" id="ARBA00001362"/>
    </source>
</evidence>
<dbReference type="InterPro" id="IPR009045">
    <property type="entry name" value="Zn_M74/Hedgehog-like"/>
</dbReference>
<dbReference type="HAMAP" id="MF_01924">
    <property type="entry name" value="A_A_dipeptidase"/>
    <property type="match status" value="1"/>
</dbReference>
<keyword evidence="11" id="KW-0732">Signal</keyword>
<evidence type="ECO:0000256" key="6">
    <source>
        <dbReference type="ARBA" id="ARBA00022997"/>
    </source>
</evidence>
<dbReference type="RefSeq" id="WP_307284742.1">
    <property type="nucleotide sequence ID" value="NZ_JAUSVX010000025.1"/>
</dbReference>
<keyword evidence="13" id="KW-1185">Reference proteome</keyword>
<evidence type="ECO:0000256" key="3">
    <source>
        <dbReference type="ARBA" id="ARBA00022723"/>
    </source>
</evidence>
<dbReference type="Pfam" id="PF01427">
    <property type="entry name" value="Peptidase_M15"/>
    <property type="match status" value="2"/>
</dbReference>
<name>A0ABU0JK80_9HYPH</name>
<feature type="binding site" evidence="9">
    <location>
        <position position="155"/>
    </location>
    <ligand>
        <name>Zn(2+)</name>
        <dbReference type="ChEBI" id="CHEBI:29105"/>
        <note>catalytic</note>
    </ligand>
</feature>
<keyword evidence="5 9" id="KW-0862">Zinc</keyword>
<feature type="signal peptide" evidence="11">
    <location>
        <begin position="1"/>
        <end position="38"/>
    </location>
</feature>
<keyword evidence="3 9" id="KW-0479">Metal-binding</keyword>
<evidence type="ECO:0000256" key="9">
    <source>
        <dbReference type="HAMAP-Rule" id="MF_01924"/>
    </source>
</evidence>
<dbReference type="GO" id="GO:0160237">
    <property type="term" value="F:D-Ala-D-Ala dipeptidase activity"/>
    <property type="evidence" value="ECO:0007669"/>
    <property type="project" value="UniProtKB-EC"/>
</dbReference>
<dbReference type="CDD" id="cd14817">
    <property type="entry name" value="D-Ala-D-Ala_dipeptidase_VanX"/>
    <property type="match status" value="1"/>
</dbReference>
<gene>
    <name evidence="9" type="primary">ddpX</name>
    <name evidence="12" type="ORF">QO011_007734</name>
</gene>
<evidence type="ECO:0000256" key="4">
    <source>
        <dbReference type="ARBA" id="ARBA00022801"/>
    </source>
</evidence>
<evidence type="ECO:0000256" key="2">
    <source>
        <dbReference type="ARBA" id="ARBA00022670"/>
    </source>
</evidence>
<comment type="similarity">
    <text evidence="9 10">Belongs to the peptidase M15D family.</text>
</comment>
<dbReference type="Gene3D" id="3.30.1380.10">
    <property type="match status" value="1"/>
</dbReference>
<feature type="active site" description="Proton donor/acceptor" evidence="9">
    <location>
        <position position="240"/>
    </location>
</feature>
<keyword evidence="2 9" id="KW-0645">Protease</keyword>
<dbReference type="Proteomes" id="UP001242480">
    <property type="component" value="Unassembled WGS sequence"/>
</dbReference>
<reference evidence="12 13" key="1">
    <citation type="submission" date="2023-07" db="EMBL/GenBank/DDBJ databases">
        <title>Genomic Encyclopedia of Type Strains, Phase IV (KMG-IV): sequencing the most valuable type-strain genomes for metagenomic binning, comparative biology and taxonomic classification.</title>
        <authorList>
            <person name="Goeker M."/>
        </authorList>
    </citation>
    <scope>NUCLEOTIDE SEQUENCE [LARGE SCALE GENOMIC DNA]</scope>
    <source>
        <strain evidence="12 13">DSM 19619</strain>
    </source>
</reference>
<dbReference type="EC" id="3.4.13.22" evidence="9 10"/>
<feature type="site" description="Transition state stabilizer" evidence="9">
    <location>
        <position position="111"/>
    </location>
</feature>
<comment type="caution">
    <text evidence="12">The sequence shown here is derived from an EMBL/GenBank/DDBJ whole genome shotgun (WGS) entry which is preliminary data.</text>
</comment>
<evidence type="ECO:0000313" key="12">
    <source>
        <dbReference type="EMBL" id="MDQ0474693.1"/>
    </source>
</evidence>
<evidence type="ECO:0000256" key="5">
    <source>
        <dbReference type="ARBA" id="ARBA00022833"/>
    </source>
</evidence>
<proteinExistence type="inferred from homology"/>
<feature type="binding site" evidence="9">
    <location>
        <position position="162"/>
    </location>
    <ligand>
        <name>Zn(2+)</name>
        <dbReference type="ChEBI" id="CHEBI:29105"/>
        <note>catalytic</note>
    </ligand>
</feature>
<evidence type="ECO:0000256" key="8">
    <source>
        <dbReference type="ARBA" id="ARBA00023316"/>
    </source>
</evidence>
<dbReference type="EMBL" id="JAUSVX010000025">
    <property type="protein sequence ID" value="MDQ0474693.1"/>
    <property type="molecule type" value="Genomic_DNA"/>
</dbReference>
<dbReference type="SUPFAM" id="SSF55166">
    <property type="entry name" value="Hedgehog/DD-peptidase"/>
    <property type="match status" value="1"/>
</dbReference>
<evidence type="ECO:0000256" key="11">
    <source>
        <dbReference type="SAM" id="SignalP"/>
    </source>
</evidence>
<keyword evidence="8 10" id="KW-0961">Cell wall biogenesis/degradation</keyword>
<keyword evidence="6 9" id="KW-0224">Dipeptidase</keyword>
<comment type="cofactor">
    <cofactor evidence="9">
        <name>Zn(2+)</name>
        <dbReference type="ChEBI" id="CHEBI:29105"/>
    </cofactor>
    <text evidence="9">Binds 1 zinc ion per subunit.</text>
</comment>
<evidence type="ECO:0000256" key="7">
    <source>
        <dbReference type="ARBA" id="ARBA00023049"/>
    </source>
</evidence>
<dbReference type="PIRSF" id="PIRSF026671">
    <property type="entry name" value="AA_dipeptidase"/>
    <property type="match status" value="1"/>
</dbReference>
<comment type="catalytic activity">
    <reaction evidence="1 9 10">
        <text>D-alanyl-D-alanine + H2O = 2 D-alanine</text>
        <dbReference type="Rhea" id="RHEA:20661"/>
        <dbReference type="ChEBI" id="CHEBI:15377"/>
        <dbReference type="ChEBI" id="CHEBI:57416"/>
        <dbReference type="ChEBI" id="CHEBI:57822"/>
        <dbReference type="EC" id="3.4.13.22"/>
    </reaction>
</comment>
<dbReference type="InterPro" id="IPR000755">
    <property type="entry name" value="A_A_dipeptidase"/>
</dbReference>
<feature type="chain" id="PRO_5045330740" description="D-alanyl-D-alanine dipeptidase" evidence="11">
    <location>
        <begin position="39"/>
        <end position="262"/>
    </location>
</feature>
<feature type="binding site" evidence="9">
    <location>
        <position position="243"/>
    </location>
    <ligand>
        <name>Zn(2+)</name>
        <dbReference type="ChEBI" id="CHEBI:29105"/>
        <note>catalytic</note>
    </ligand>
</feature>